<comment type="caution">
    <text evidence="1">The sequence shown here is derived from an EMBL/GenBank/DDBJ whole genome shotgun (WGS) entry which is preliminary data.</text>
</comment>
<protein>
    <submittedName>
        <fullName evidence="1">F-box and leucine-rich repeat protein 18</fullName>
    </submittedName>
</protein>
<keyword evidence="2" id="KW-1185">Reference proteome</keyword>
<evidence type="ECO:0000313" key="2">
    <source>
        <dbReference type="Proteomes" id="UP001163046"/>
    </source>
</evidence>
<dbReference type="InterPro" id="IPR032675">
    <property type="entry name" value="LRR_dom_sf"/>
</dbReference>
<accession>A0A9X0CMK3</accession>
<dbReference type="Proteomes" id="UP001163046">
    <property type="component" value="Unassembled WGS sequence"/>
</dbReference>
<evidence type="ECO:0000313" key="1">
    <source>
        <dbReference type="EMBL" id="KAJ7369312.1"/>
    </source>
</evidence>
<reference evidence="1" key="1">
    <citation type="submission" date="2023-01" db="EMBL/GenBank/DDBJ databases">
        <title>Genome assembly of the deep-sea coral Lophelia pertusa.</title>
        <authorList>
            <person name="Herrera S."/>
            <person name="Cordes E."/>
        </authorList>
    </citation>
    <scope>NUCLEOTIDE SEQUENCE</scope>
    <source>
        <strain evidence="1">USNM1676648</strain>
        <tissue evidence="1">Polyp</tissue>
    </source>
</reference>
<gene>
    <name evidence="1" type="primary">FBXL18_3</name>
    <name evidence="1" type="ORF">OS493_039849</name>
</gene>
<dbReference type="AlphaFoldDB" id="A0A9X0CMK3"/>
<dbReference type="EMBL" id="MU827073">
    <property type="protein sequence ID" value="KAJ7369312.1"/>
    <property type="molecule type" value="Genomic_DNA"/>
</dbReference>
<name>A0A9X0CMK3_9CNID</name>
<organism evidence="1 2">
    <name type="scientific">Desmophyllum pertusum</name>
    <dbReference type="NCBI Taxonomy" id="174260"/>
    <lineage>
        <taxon>Eukaryota</taxon>
        <taxon>Metazoa</taxon>
        <taxon>Cnidaria</taxon>
        <taxon>Anthozoa</taxon>
        <taxon>Hexacorallia</taxon>
        <taxon>Scleractinia</taxon>
        <taxon>Caryophylliina</taxon>
        <taxon>Caryophylliidae</taxon>
        <taxon>Desmophyllum</taxon>
    </lineage>
</organism>
<dbReference type="Gene3D" id="3.80.10.10">
    <property type="entry name" value="Ribonuclease Inhibitor"/>
    <property type="match status" value="1"/>
</dbReference>
<dbReference type="OrthoDB" id="5978970at2759"/>
<sequence length="105" mass="11440">MQGSLKCLVTIARNCPNLQFLSLATLSNIGHSGSVALLQEALSCCHQLRDFSFVKERPGLIVSLVPFHGNSAWHTCQSQVTKYIPVVHLKELFLFGTSVATSVPT</sequence>
<proteinExistence type="predicted"/>